<accession>A0A655D590</accession>
<evidence type="ECO:0000313" key="1">
    <source>
        <dbReference type="EMBL" id="CNU46140.1"/>
    </source>
</evidence>
<dbReference type="AlphaFoldDB" id="A0A655D590"/>
<name>A0A655D590_SALET</name>
<protein>
    <submittedName>
        <fullName evidence="1">Uncharacterized protein</fullName>
    </submittedName>
</protein>
<dbReference type="EMBL" id="CQPA01000023">
    <property type="protein sequence ID" value="CNU46140.1"/>
    <property type="molecule type" value="Genomic_DNA"/>
</dbReference>
<sequence>MPRKLGDGSGRQFDIFTLNISLQRFAAFEQRIAAQRDDQCAFVFHNVSFKYHRVPVDSSCSVRPRARDPVHRREWEGR</sequence>
<evidence type="ECO:0000313" key="2">
    <source>
        <dbReference type="Proteomes" id="UP000041314"/>
    </source>
</evidence>
<dbReference type="Proteomes" id="UP000041314">
    <property type="component" value="Unassembled WGS sequence"/>
</dbReference>
<organism evidence="1 2">
    <name type="scientific">Salmonella enterica subsp. enterica serovar Bovismorbificans</name>
    <dbReference type="NCBI Taxonomy" id="58097"/>
    <lineage>
        <taxon>Bacteria</taxon>
        <taxon>Pseudomonadati</taxon>
        <taxon>Pseudomonadota</taxon>
        <taxon>Gammaproteobacteria</taxon>
        <taxon>Enterobacterales</taxon>
        <taxon>Enterobacteriaceae</taxon>
        <taxon>Salmonella</taxon>
    </lineage>
</organism>
<gene>
    <name evidence="1" type="ORF">ERS008198_02828</name>
</gene>
<proteinExistence type="predicted"/>
<reference evidence="1 2" key="1">
    <citation type="submission" date="2015-03" db="EMBL/GenBank/DDBJ databases">
        <authorList>
            <consortium name="Pathogen Informatics"/>
        </authorList>
    </citation>
    <scope>NUCLEOTIDE SEQUENCE [LARGE SCALE GENOMIC DNA]</scope>
    <source>
        <strain evidence="1 2">A1104</strain>
    </source>
</reference>